<protein>
    <recommendedName>
        <fullName evidence="3">DUF4440 domain-containing protein</fullName>
    </recommendedName>
</protein>
<dbReference type="AlphaFoldDB" id="A0A1H6M054"/>
<evidence type="ECO:0000313" key="1">
    <source>
        <dbReference type="EMBL" id="SEH90790.1"/>
    </source>
</evidence>
<evidence type="ECO:0008006" key="3">
    <source>
        <dbReference type="Google" id="ProtNLM"/>
    </source>
</evidence>
<dbReference type="EMBL" id="FNXG01000002">
    <property type="protein sequence ID" value="SEH90790.1"/>
    <property type="molecule type" value="Genomic_DNA"/>
</dbReference>
<accession>A0A1H6M054</accession>
<evidence type="ECO:0000313" key="2">
    <source>
        <dbReference type="Proteomes" id="UP000199125"/>
    </source>
</evidence>
<reference evidence="2" key="1">
    <citation type="submission" date="2016-10" db="EMBL/GenBank/DDBJ databases">
        <authorList>
            <person name="Varghese N."/>
            <person name="Submissions S."/>
        </authorList>
    </citation>
    <scope>NUCLEOTIDE SEQUENCE [LARGE SCALE GENOMIC DNA]</scope>
    <source>
        <strain evidence="2">DSM 11593</strain>
    </source>
</reference>
<dbReference type="RefSeq" id="WP_090847302.1">
    <property type="nucleotide sequence ID" value="NZ_FNXG01000002.1"/>
</dbReference>
<proteinExistence type="predicted"/>
<keyword evidence="2" id="KW-1185">Reference proteome</keyword>
<dbReference type="STRING" id="65735.SAMN04488075_1753"/>
<dbReference type="Proteomes" id="UP000199125">
    <property type="component" value="Unassembled WGS sequence"/>
</dbReference>
<gene>
    <name evidence="1" type="ORF">SAMN04488075_1753</name>
</gene>
<dbReference type="OrthoDB" id="667202at2"/>
<name>A0A1H6M054_9RHOB</name>
<sequence>MDAAVTALFRRYEQMFAQALAGRVSMDELATLYAPEFIASTPAGVVCGRNDAQLRDRMAEGYAHYRAIGTAAMRIRDLRLSPIDALHCIAHVGWTATYARDDLPETYIDFDVHYLVRLAGGEARVFGWVSGDEQALLRRHGVI</sequence>
<organism evidence="1 2">
    <name type="scientific">Paracoccus alkenifer</name>
    <dbReference type="NCBI Taxonomy" id="65735"/>
    <lineage>
        <taxon>Bacteria</taxon>
        <taxon>Pseudomonadati</taxon>
        <taxon>Pseudomonadota</taxon>
        <taxon>Alphaproteobacteria</taxon>
        <taxon>Rhodobacterales</taxon>
        <taxon>Paracoccaceae</taxon>
        <taxon>Paracoccus</taxon>
    </lineage>
</organism>